<proteinExistence type="predicted"/>
<accession>A0A9J5Y306</accession>
<dbReference type="AlphaFoldDB" id="A0A9J5Y306"/>
<sequence>MMQHMDNPHHYNQFQRILDKDIVGESSGNKLSNSTSMGDTTDDVVPVIPPVNTNSTVVEPPVNNSSQRDVRHFTRPRKLPSWMNDFITNATSTSTPYPLSHTFRGIQRTWSKDRRLIDGSRLKFGFEWWCSSVASVRKWNFAKMVHLYDGVKVIHGIYDLVLVQDAMFAFIVLGVPLVGVGHWSWAHWSLVIRRIVVLWNGTFSFKRVVLVFSDESGALRQAWFCWEGVGAQKRIGGVFRVLK</sequence>
<evidence type="ECO:0000313" key="1">
    <source>
        <dbReference type="EMBL" id="KAG5594809.1"/>
    </source>
</evidence>
<reference evidence="1 2" key="1">
    <citation type="submission" date="2020-09" db="EMBL/GenBank/DDBJ databases">
        <title>De no assembly of potato wild relative species, Solanum commersonii.</title>
        <authorList>
            <person name="Cho K."/>
        </authorList>
    </citation>
    <scope>NUCLEOTIDE SEQUENCE [LARGE SCALE GENOMIC DNA]</scope>
    <source>
        <strain evidence="1">LZ3.2</strain>
        <tissue evidence="1">Leaf</tissue>
    </source>
</reference>
<name>A0A9J5Y306_SOLCO</name>
<evidence type="ECO:0000313" key="2">
    <source>
        <dbReference type="Proteomes" id="UP000824120"/>
    </source>
</evidence>
<dbReference type="Proteomes" id="UP000824120">
    <property type="component" value="Chromosome 7"/>
</dbReference>
<organism evidence="1 2">
    <name type="scientific">Solanum commersonii</name>
    <name type="common">Commerson's wild potato</name>
    <name type="synonym">Commerson's nightshade</name>
    <dbReference type="NCBI Taxonomy" id="4109"/>
    <lineage>
        <taxon>Eukaryota</taxon>
        <taxon>Viridiplantae</taxon>
        <taxon>Streptophyta</taxon>
        <taxon>Embryophyta</taxon>
        <taxon>Tracheophyta</taxon>
        <taxon>Spermatophyta</taxon>
        <taxon>Magnoliopsida</taxon>
        <taxon>eudicotyledons</taxon>
        <taxon>Gunneridae</taxon>
        <taxon>Pentapetalae</taxon>
        <taxon>asterids</taxon>
        <taxon>lamiids</taxon>
        <taxon>Solanales</taxon>
        <taxon>Solanaceae</taxon>
        <taxon>Solanoideae</taxon>
        <taxon>Solaneae</taxon>
        <taxon>Solanum</taxon>
    </lineage>
</organism>
<gene>
    <name evidence="1" type="ORF">H5410_036041</name>
</gene>
<keyword evidence="2" id="KW-1185">Reference proteome</keyword>
<comment type="caution">
    <text evidence="1">The sequence shown here is derived from an EMBL/GenBank/DDBJ whole genome shotgun (WGS) entry which is preliminary data.</text>
</comment>
<protein>
    <submittedName>
        <fullName evidence="1">Uncharacterized protein</fullName>
    </submittedName>
</protein>
<dbReference type="EMBL" id="JACXVP010000007">
    <property type="protein sequence ID" value="KAG5594809.1"/>
    <property type="molecule type" value="Genomic_DNA"/>
</dbReference>